<keyword evidence="1" id="KW-0175">Coiled coil</keyword>
<name>A0A1R2BHX5_9CILI</name>
<reference evidence="2 3" key="1">
    <citation type="submission" date="2016-11" db="EMBL/GenBank/DDBJ databases">
        <title>The macronuclear genome of Stentor coeruleus: a giant cell with tiny introns.</title>
        <authorList>
            <person name="Slabodnick M."/>
            <person name="Ruby J.G."/>
            <person name="Reiff S.B."/>
            <person name="Swart E.C."/>
            <person name="Gosai S."/>
            <person name="Prabakaran S."/>
            <person name="Witkowska E."/>
            <person name="Larue G.E."/>
            <person name="Fisher S."/>
            <person name="Freeman R.M."/>
            <person name="Gunawardena J."/>
            <person name="Chu W."/>
            <person name="Stover N.A."/>
            <person name="Gregory B.D."/>
            <person name="Nowacki M."/>
            <person name="Derisi J."/>
            <person name="Roy S.W."/>
            <person name="Marshall W.F."/>
            <person name="Sood P."/>
        </authorList>
    </citation>
    <scope>NUCLEOTIDE SEQUENCE [LARGE SCALE GENOMIC DNA]</scope>
    <source>
        <strain evidence="2">WM001</strain>
    </source>
</reference>
<sequence>MIAPKYNQPDNVDLRAQFQLYKAYLMQKASLSYQISQIKIKNSYKQSNPDYRDSKDLINLHKGFQKKLQDYKVIRSSISESDVKTITPDELRNVIAMINTSEERIHEIEGLFSQNFSTENYVNMLKEKFEYLKEAQDNKLQQFKNCEENINFSVDQRDTANALEEQINDYKAELEIFNEENRELQEKKLRFNQKKRTSFDRIKNYHLLSENALQLRSKLLLREELARNLKNAEKELENLSSAVESKRSRISIMEEETEENLKFAARYEVDMYEARKYLKKLEIRLEGLYREREELMGNQVSQYSFAKTKSIDALDEGETISLNSLMTGFSEMKKEKETLIQENNRLKDRISKLFQVKA</sequence>
<dbReference type="AlphaFoldDB" id="A0A1R2BHX5"/>
<evidence type="ECO:0008006" key="4">
    <source>
        <dbReference type="Google" id="ProtNLM"/>
    </source>
</evidence>
<evidence type="ECO:0000256" key="1">
    <source>
        <dbReference type="SAM" id="Coils"/>
    </source>
</evidence>
<dbReference type="Proteomes" id="UP000187209">
    <property type="component" value="Unassembled WGS sequence"/>
</dbReference>
<comment type="caution">
    <text evidence="2">The sequence shown here is derived from an EMBL/GenBank/DDBJ whole genome shotgun (WGS) entry which is preliminary data.</text>
</comment>
<dbReference type="EMBL" id="MPUH01000636">
    <property type="protein sequence ID" value="OMJ76358.1"/>
    <property type="molecule type" value="Genomic_DNA"/>
</dbReference>
<evidence type="ECO:0000313" key="3">
    <source>
        <dbReference type="Proteomes" id="UP000187209"/>
    </source>
</evidence>
<accession>A0A1R2BHX5</accession>
<proteinExistence type="predicted"/>
<protein>
    <recommendedName>
        <fullName evidence="4">DUF4201 domain-containing protein</fullName>
    </recommendedName>
</protein>
<keyword evidence="3" id="KW-1185">Reference proteome</keyword>
<organism evidence="2 3">
    <name type="scientific">Stentor coeruleus</name>
    <dbReference type="NCBI Taxonomy" id="5963"/>
    <lineage>
        <taxon>Eukaryota</taxon>
        <taxon>Sar</taxon>
        <taxon>Alveolata</taxon>
        <taxon>Ciliophora</taxon>
        <taxon>Postciliodesmatophora</taxon>
        <taxon>Heterotrichea</taxon>
        <taxon>Heterotrichida</taxon>
        <taxon>Stentoridae</taxon>
        <taxon>Stentor</taxon>
    </lineage>
</organism>
<feature type="coiled-coil region" evidence="1">
    <location>
        <begin position="153"/>
        <end position="298"/>
    </location>
</feature>
<gene>
    <name evidence="2" type="ORF">SteCoe_24300</name>
</gene>
<feature type="coiled-coil region" evidence="1">
    <location>
        <begin position="329"/>
        <end position="356"/>
    </location>
</feature>
<evidence type="ECO:0000313" key="2">
    <source>
        <dbReference type="EMBL" id="OMJ76358.1"/>
    </source>
</evidence>